<organism evidence="3 4">
    <name type="scientific">Trifolium medium</name>
    <dbReference type="NCBI Taxonomy" id="97028"/>
    <lineage>
        <taxon>Eukaryota</taxon>
        <taxon>Viridiplantae</taxon>
        <taxon>Streptophyta</taxon>
        <taxon>Embryophyta</taxon>
        <taxon>Tracheophyta</taxon>
        <taxon>Spermatophyta</taxon>
        <taxon>Magnoliopsida</taxon>
        <taxon>eudicotyledons</taxon>
        <taxon>Gunneridae</taxon>
        <taxon>Pentapetalae</taxon>
        <taxon>rosids</taxon>
        <taxon>fabids</taxon>
        <taxon>Fabales</taxon>
        <taxon>Fabaceae</taxon>
        <taxon>Papilionoideae</taxon>
        <taxon>50 kb inversion clade</taxon>
        <taxon>NPAAA clade</taxon>
        <taxon>Hologalegina</taxon>
        <taxon>IRL clade</taxon>
        <taxon>Trifolieae</taxon>
        <taxon>Trifolium</taxon>
    </lineage>
</organism>
<proteinExistence type="predicted"/>
<dbReference type="GO" id="GO:0003723">
    <property type="term" value="F:RNA binding"/>
    <property type="evidence" value="ECO:0007669"/>
    <property type="project" value="InterPro"/>
</dbReference>
<evidence type="ECO:0000313" key="3">
    <source>
        <dbReference type="EMBL" id="MCI13931.1"/>
    </source>
</evidence>
<dbReference type="SUPFAM" id="SSF54928">
    <property type="entry name" value="RNA-binding domain, RBD"/>
    <property type="match status" value="1"/>
</dbReference>
<comment type="caution">
    <text evidence="3">The sequence shown here is derived from an EMBL/GenBank/DDBJ whole genome shotgun (WGS) entry which is preliminary data.</text>
</comment>
<keyword evidence="4" id="KW-1185">Reference proteome</keyword>
<dbReference type="Proteomes" id="UP000265520">
    <property type="component" value="Unassembled WGS sequence"/>
</dbReference>
<evidence type="ECO:0000259" key="2">
    <source>
        <dbReference type="Pfam" id="PF00076"/>
    </source>
</evidence>
<evidence type="ECO:0000256" key="1">
    <source>
        <dbReference type="SAM" id="MobiDB-lite"/>
    </source>
</evidence>
<feature type="region of interest" description="Disordered" evidence="1">
    <location>
        <begin position="88"/>
        <end position="181"/>
    </location>
</feature>
<accession>A0A392PPB7</accession>
<feature type="compositionally biased region" description="Basic and acidic residues" evidence="1">
    <location>
        <begin position="88"/>
        <end position="131"/>
    </location>
</feature>
<dbReference type="Pfam" id="PF00076">
    <property type="entry name" value="RRM_1"/>
    <property type="match status" value="1"/>
</dbReference>
<feature type="domain" description="RRM" evidence="2">
    <location>
        <begin position="17"/>
        <end position="73"/>
    </location>
</feature>
<dbReference type="Gene3D" id="3.30.70.330">
    <property type="match status" value="1"/>
</dbReference>
<evidence type="ECO:0000313" key="4">
    <source>
        <dbReference type="Proteomes" id="UP000265520"/>
    </source>
</evidence>
<dbReference type="InterPro" id="IPR000504">
    <property type="entry name" value="RRM_dom"/>
</dbReference>
<sequence length="181" mass="21143">MRNGPWWHQEDDERIDEVTLQEIRHRFTRIGEVVDIFISGKKNKYGKFFGFVRFKGIAETKVVEDKMKEIWFGTYKMWANVARFAKKGGEHNEHGGKRPTSDGRIKESLKRPMKHNEASGKTRYIGWDRTKSGNMSYADDAGGQAGKNREGHRNSDTNILQKTREEKREWRGLSFETSEED</sequence>
<reference evidence="3 4" key="1">
    <citation type="journal article" date="2018" name="Front. Plant Sci.">
        <title>Red Clover (Trifolium pratense) and Zigzag Clover (T. medium) - A Picture of Genomic Similarities and Differences.</title>
        <authorList>
            <person name="Dluhosova J."/>
            <person name="Istvanek J."/>
            <person name="Nedelnik J."/>
            <person name="Repkova J."/>
        </authorList>
    </citation>
    <scope>NUCLEOTIDE SEQUENCE [LARGE SCALE GENOMIC DNA]</scope>
    <source>
        <strain evidence="4">cv. 10/8</strain>
        <tissue evidence="3">Leaf</tissue>
    </source>
</reference>
<protein>
    <recommendedName>
        <fullName evidence="2">RRM domain-containing protein</fullName>
    </recommendedName>
</protein>
<dbReference type="AlphaFoldDB" id="A0A392PPB7"/>
<feature type="compositionally biased region" description="Basic and acidic residues" evidence="1">
    <location>
        <begin position="162"/>
        <end position="171"/>
    </location>
</feature>
<dbReference type="CDD" id="cd00590">
    <property type="entry name" value="RRM_SF"/>
    <property type="match status" value="1"/>
</dbReference>
<name>A0A392PPB7_9FABA</name>
<dbReference type="EMBL" id="LXQA010090223">
    <property type="protein sequence ID" value="MCI13931.1"/>
    <property type="molecule type" value="Genomic_DNA"/>
</dbReference>
<dbReference type="InterPro" id="IPR012677">
    <property type="entry name" value="Nucleotide-bd_a/b_plait_sf"/>
</dbReference>
<dbReference type="InterPro" id="IPR035979">
    <property type="entry name" value="RBD_domain_sf"/>
</dbReference>
<feature type="non-terminal residue" evidence="3">
    <location>
        <position position="181"/>
    </location>
</feature>